<keyword evidence="2" id="KW-0732">Signal</keyword>
<dbReference type="AlphaFoldDB" id="A0A137NZ88"/>
<feature type="chain" id="PRO_5007294299" evidence="2">
    <location>
        <begin position="20"/>
        <end position="139"/>
    </location>
</feature>
<evidence type="ECO:0000256" key="1">
    <source>
        <dbReference type="SAM" id="MobiDB-lite"/>
    </source>
</evidence>
<accession>A0A137NZ88</accession>
<dbReference type="EMBL" id="KQ964603">
    <property type="protein sequence ID" value="KXN67961.1"/>
    <property type="molecule type" value="Genomic_DNA"/>
</dbReference>
<name>A0A137NZ88_CONC2</name>
<feature type="region of interest" description="Disordered" evidence="1">
    <location>
        <begin position="64"/>
        <end position="85"/>
    </location>
</feature>
<reference evidence="3 4" key="1">
    <citation type="journal article" date="2015" name="Genome Biol. Evol.">
        <title>Phylogenomic analyses indicate that early fungi evolved digesting cell walls of algal ancestors of land plants.</title>
        <authorList>
            <person name="Chang Y."/>
            <person name="Wang S."/>
            <person name="Sekimoto S."/>
            <person name="Aerts A.L."/>
            <person name="Choi C."/>
            <person name="Clum A."/>
            <person name="LaButti K.M."/>
            <person name="Lindquist E.A."/>
            <person name="Yee Ngan C."/>
            <person name="Ohm R.A."/>
            <person name="Salamov A.A."/>
            <person name="Grigoriev I.V."/>
            <person name="Spatafora J.W."/>
            <person name="Berbee M.L."/>
        </authorList>
    </citation>
    <scope>NUCLEOTIDE SEQUENCE [LARGE SCALE GENOMIC DNA]</scope>
    <source>
        <strain evidence="3 4">NRRL 28638</strain>
    </source>
</reference>
<evidence type="ECO:0000313" key="4">
    <source>
        <dbReference type="Proteomes" id="UP000070444"/>
    </source>
</evidence>
<keyword evidence="4" id="KW-1185">Reference proteome</keyword>
<gene>
    <name evidence="3" type="ORF">CONCODRAFT_72594</name>
</gene>
<evidence type="ECO:0000313" key="3">
    <source>
        <dbReference type="EMBL" id="KXN67961.1"/>
    </source>
</evidence>
<evidence type="ECO:0000256" key="2">
    <source>
        <dbReference type="SAM" id="SignalP"/>
    </source>
</evidence>
<proteinExistence type="predicted"/>
<sequence length="139" mass="15528">MKLAYLSALVLGLAAKKQCKPRPVSNTVHGQIIEDQYLITFNKDKLKDNIELIKEIIKGTNGGNNVVNPQNNNNNSGNNTIIDNNNNQKNATNIIDNNNQKNATTIVDNQILHQFEDVVGGISVKLDKETIEKSYQNRR</sequence>
<dbReference type="Proteomes" id="UP000070444">
    <property type="component" value="Unassembled WGS sequence"/>
</dbReference>
<organism evidence="3 4">
    <name type="scientific">Conidiobolus coronatus (strain ATCC 28846 / CBS 209.66 / NRRL 28638)</name>
    <name type="common">Delacroixia coronata</name>
    <dbReference type="NCBI Taxonomy" id="796925"/>
    <lineage>
        <taxon>Eukaryota</taxon>
        <taxon>Fungi</taxon>
        <taxon>Fungi incertae sedis</taxon>
        <taxon>Zoopagomycota</taxon>
        <taxon>Entomophthoromycotina</taxon>
        <taxon>Entomophthoromycetes</taxon>
        <taxon>Entomophthorales</taxon>
        <taxon>Ancylistaceae</taxon>
        <taxon>Conidiobolus</taxon>
    </lineage>
</organism>
<protein>
    <submittedName>
        <fullName evidence="3">Uncharacterized protein</fullName>
    </submittedName>
</protein>
<feature type="signal peptide" evidence="2">
    <location>
        <begin position="1"/>
        <end position="19"/>
    </location>
</feature>